<organism evidence="2 3">
    <name type="scientific">Pseudokineococcus basanitobsidens</name>
    <dbReference type="NCBI Taxonomy" id="1926649"/>
    <lineage>
        <taxon>Bacteria</taxon>
        <taxon>Bacillati</taxon>
        <taxon>Actinomycetota</taxon>
        <taxon>Actinomycetes</taxon>
        <taxon>Kineosporiales</taxon>
        <taxon>Kineosporiaceae</taxon>
        <taxon>Pseudokineococcus</taxon>
    </lineage>
</organism>
<evidence type="ECO:0000313" key="2">
    <source>
        <dbReference type="EMBL" id="MEJ5946449.1"/>
    </source>
</evidence>
<sequence length="256" mass="25533">MSQSSAGSSAHRADEPYDRTTTAGGDGSSTGGGSSTKDQAQQRAGEVAGSTKQAGREVAGSAKDAGREVAGTAKDKAGDVGQEAKTQAKDLYAEGKEQLSQHAGEQQKRAAQGLSSVSGELRAMVDGSDEQGPVTDLARQAADRVDAAASWLGDREPSGLLDDVRSFAGRRPGAFLALAAGAGLLAGRLARGLKDASSDDTGSSGSTGRTGTSTGTSTTTGTMSRGYGTAEVPPTTGGTPLAEGTSAEPLRGRDGL</sequence>
<evidence type="ECO:0000256" key="1">
    <source>
        <dbReference type="SAM" id="MobiDB-lite"/>
    </source>
</evidence>
<feature type="compositionally biased region" description="Low complexity" evidence="1">
    <location>
        <begin position="199"/>
        <end position="229"/>
    </location>
</feature>
<gene>
    <name evidence="2" type="ORF">WDZ17_14220</name>
</gene>
<accession>A0ABU8RMY0</accession>
<feature type="region of interest" description="Disordered" evidence="1">
    <location>
        <begin position="1"/>
        <end position="133"/>
    </location>
</feature>
<feature type="compositionally biased region" description="Gly residues" evidence="1">
    <location>
        <begin position="24"/>
        <end position="34"/>
    </location>
</feature>
<dbReference type="RefSeq" id="WP_339575832.1">
    <property type="nucleotide sequence ID" value="NZ_JBBIAA010000023.1"/>
</dbReference>
<keyword evidence="3" id="KW-1185">Reference proteome</keyword>
<reference evidence="2 3" key="1">
    <citation type="journal article" date="2017" name="Int. J. Syst. Evol. Microbiol.">
        <title>Pseudokineococcus basanitobsidens sp. nov., isolated from volcanic rock.</title>
        <authorList>
            <person name="Lee D.W."/>
            <person name="Park M.Y."/>
            <person name="Kim J.J."/>
            <person name="Kim B.S."/>
        </authorList>
    </citation>
    <scope>NUCLEOTIDE SEQUENCE [LARGE SCALE GENOMIC DNA]</scope>
    <source>
        <strain evidence="2 3">DSM 103726</strain>
    </source>
</reference>
<name>A0ABU8RMY0_9ACTN</name>
<dbReference type="EMBL" id="JBBIAA010000023">
    <property type="protein sequence ID" value="MEJ5946449.1"/>
    <property type="molecule type" value="Genomic_DNA"/>
</dbReference>
<dbReference type="Proteomes" id="UP001387100">
    <property type="component" value="Unassembled WGS sequence"/>
</dbReference>
<protein>
    <recommendedName>
        <fullName evidence="4">Antitoxin protein of toxin-antitoxin system</fullName>
    </recommendedName>
</protein>
<comment type="caution">
    <text evidence="2">The sequence shown here is derived from an EMBL/GenBank/DDBJ whole genome shotgun (WGS) entry which is preliminary data.</text>
</comment>
<evidence type="ECO:0008006" key="4">
    <source>
        <dbReference type="Google" id="ProtNLM"/>
    </source>
</evidence>
<proteinExistence type="predicted"/>
<feature type="region of interest" description="Disordered" evidence="1">
    <location>
        <begin position="192"/>
        <end position="256"/>
    </location>
</feature>
<feature type="compositionally biased region" description="Basic and acidic residues" evidence="1">
    <location>
        <begin position="86"/>
        <end position="99"/>
    </location>
</feature>
<evidence type="ECO:0000313" key="3">
    <source>
        <dbReference type="Proteomes" id="UP001387100"/>
    </source>
</evidence>